<evidence type="ECO:0000256" key="5">
    <source>
        <dbReference type="ARBA" id="ARBA00023136"/>
    </source>
</evidence>
<feature type="transmembrane region" description="Helical" evidence="6">
    <location>
        <begin position="60"/>
        <end position="79"/>
    </location>
</feature>
<evidence type="ECO:0000256" key="2">
    <source>
        <dbReference type="ARBA" id="ARBA00022475"/>
    </source>
</evidence>
<dbReference type="EMBL" id="JADINB010000005">
    <property type="protein sequence ID" value="MBO8428336.1"/>
    <property type="molecule type" value="Genomic_DNA"/>
</dbReference>
<organism evidence="8 9">
    <name type="scientific">Candidatus Egerieousia excrementavium</name>
    <dbReference type="NCBI Taxonomy" id="2840778"/>
    <lineage>
        <taxon>Bacteria</taxon>
        <taxon>Pseudomonadati</taxon>
        <taxon>Bacteroidota</taxon>
        <taxon>Bacteroidia</taxon>
        <taxon>Bacteroidales</taxon>
        <taxon>Candidatus Egerieousia</taxon>
    </lineage>
</organism>
<evidence type="ECO:0000313" key="8">
    <source>
        <dbReference type="EMBL" id="MBO8428336.1"/>
    </source>
</evidence>
<feature type="transmembrane region" description="Helical" evidence="6">
    <location>
        <begin position="315"/>
        <end position="343"/>
    </location>
</feature>
<feature type="transmembrane region" description="Helical" evidence="6">
    <location>
        <begin position="33"/>
        <end position="54"/>
    </location>
</feature>
<evidence type="ECO:0000256" key="4">
    <source>
        <dbReference type="ARBA" id="ARBA00022989"/>
    </source>
</evidence>
<name>A0A9D9DJH1_9BACT</name>
<keyword evidence="3 6" id="KW-0812">Transmembrane</keyword>
<feature type="transmembrane region" description="Helical" evidence="6">
    <location>
        <begin position="287"/>
        <end position="309"/>
    </location>
</feature>
<dbReference type="InterPro" id="IPR052159">
    <property type="entry name" value="Competence_DNA_uptake"/>
</dbReference>
<accession>A0A9D9DJH1</accession>
<evidence type="ECO:0000256" key="6">
    <source>
        <dbReference type="SAM" id="Phobius"/>
    </source>
</evidence>
<evidence type="ECO:0000256" key="1">
    <source>
        <dbReference type="ARBA" id="ARBA00004651"/>
    </source>
</evidence>
<evidence type="ECO:0000259" key="7">
    <source>
        <dbReference type="Pfam" id="PF03772"/>
    </source>
</evidence>
<dbReference type="AlphaFoldDB" id="A0A9D9DJH1"/>
<comment type="subcellular location">
    <subcellularLocation>
        <location evidence="1">Cell membrane</location>
        <topology evidence="1">Multi-pass membrane protein</topology>
    </subcellularLocation>
</comment>
<gene>
    <name evidence="8" type="ORF">IAC68_00170</name>
</gene>
<dbReference type="Proteomes" id="UP000823635">
    <property type="component" value="Unassembled WGS sequence"/>
</dbReference>
<evidence type="ECO:0000256" key="3">
    <source>
        <dbReference type="ARBA" id="ARBA00022692"/>
    </source>
</evidence>
<reference evidence="8" key="2">
    <citation type="journal article" date="2021" name="PeerJ">
        <title>Extensive microbial diversity within the chicken gut microbiome revealed by metagenomics and culture.</title>
        <authorList>
            <person name="Gilroy R."/>
            <person name="Ravi A."/>
            <person name="Getino M."/>
            <person name="Pursley I."/>
            <person name="Horton D.L."/>
            <person name="Alikhan N.F."/>
            <person name="Baker D."/>
            <person name="Gharbi K."/>
            <person name="Hall N."/>
            <person name="Watson M."/>
            <person name="Adriaenssens E.M."/>
            <person name="Foster-Nyarko E."/>
            <person name="Jarju S."/>
            <person name="Secka A."/>
            <person name="Antonio M."/>
            <person name="Oren A."/>
            <person name="Chaudhuri R.R."/>
            <person name="La Ragione R."/>
            <person name="Hildebrand F."/>
            <person name="Pallen M.J."/>
        </authorList>
    </citation>
    <scope>NUCLEOTIDE SEQUENCE</scope>
    <source>
        <strain evidence="8">15467</strain>
    </source>
</reference>
<dbReference type="PANTHER" id="PTHR30619">
    <property type="entry name" value="DNA INTERNALIZATION/COMPETENCE PROTEIN COMEC/REC2"/>
    <property type="match status" value="1"/>
</dbReference>
<sequence length="370" mass="41339">MIRGGENLSYGFLAGAMTAKFLESFCNITIPSFFLLTVAVVLFAAVFCFCMKIPIVSSKVQRWVFSGTVILFFFICGIMNDSRCRFKSRDEGEGKIEKIISATREKAIERTKSMFSSSQQGSVAVALTIGEQKEIPPQLKKAYSESGTLHALALSGMHISIIYNMISSMLIILNISYRGRWVKLILAFMLIIFYSMMTGFSASIQRAAVMIFIYKAVEMSGRFRGRWSALSFAAAVIIIINPEMLATVSFQLSFAAVVGIIAVYPPMYKSLEGLFGRSRVYKVISPVTNMLCMSVACQITTTPFTWFYFRSYPELFLIANLVAVPLVTVAIYIYPLAFVFTYFNGIGNYPAAILEFVLRILNEAIMYIGK</sequence>
<keyword evidence="4 6" id="KW-1133">Transmembrane helix</keyword>
<feature type="transmembrane region" description="Helical" evidence="6">
    <location>
        <begin position="149"/>
        <end position="175"/>
    </location>
</feature>
<dbReference type="PANTHER" id="PTHR30619:SF1">
    <property type="entry name" value="RECOMBINATION PROTEIN 2"/>
    <property type="match status" value="1"/>
</dbReference>
<feature type="transmembrane region" description="Helical" evidence="6">
    <location>
        <begin position="181"/>
        <end position="204"/>
    </location>
</feature>
<evidence type="ECO:0000313" key="9">
    <source>
        <dbReference type="Proteomes" id="UP000823635"/>
    </source>
</evidence>
<feature type="domain" description="ComEC/Rec2-related protein" evidence="7">
    <location>
        <begin position="127"/>
        <end position="367"/>
    </location>
</feature>
<keyword evidence="5 6" id="KW-0472">Membrane</keyword>
<dbReference type="GO" id="GO:0005886">
    <property type="term" value="C:plasma membrane"/>
    <property type="evidence" value="ECO:0007669"/>
    <property type="project" value="UniProtKB-SubCell"/>
</dbReference>
<dbReference type="NCBIfam" id="TIGR00360">
    <property type="entry name" value="ComEC_N-term"/>
    <property type="match status" value="1"/>
</dbReference>
<keyword evidence="2" id="KW-1003">Cell membrane</keyword>
<protein>
    <submittedName>
        <fullName evidence="8">ComEC/Rec2 family competence protein</fullName>
    </submittedName>
</protein>
<reference evidence="8" key="1">
    <citation type="submission" date="2020-10" db="EMBL/GenBank/DDBJ databases">
        <authorList>
            <person name="Gilroy R."/>
        </authorList>
    </citation>
    <scope>NUCLEOTIDE SEQUENCE</scope>
    <source>
        <strain evidence="8">15467</strain>
    </source>
</reference>
<comment type="caution">
    <text evidence="8">The sequence shown here is derived from an EMBL/GenBank/DDBJ whole genome shotgun (WGS) entry which is preliminary data.</text>
</comment>
<dbReference type="InterPro" id="IPR004477">
    <property type="entry name" value="ComEC_N"/>
</dbReference>
<dbReference type="Pfam" id="PF03772">
    <property type="entry name" value="Competence"/>
    <property type="match status" value="1"/>
</dbReference>
<feature type="transmembrane region" description="Helical" evidence="6">
    <location>
        <begin position="248"/>
        <end position="267"/>
    </location>
</feature>
<proteinExistence type="predicted"/>
<feature type="transmembrane region" description="Helical" evidence="6">
    <location>
        <begin position="225"/>
        <end position="242"/>
    </location>
</feature>